<proteinExistence type="predicted"/>
<reference evidence="1 2" key="1">
    <citation type="journal article" date="2016" name="Front. Microbiol.">
        <title>Genomic Insight into the Host-Endosymbiont Relationship of Endozoicomonas montiporae CL-33(T) with its Coral Host.</title>
        <authorList>
            <person name="Ding J.-Y."/>
            <person name="Shiu J.-H."/>
            <person name="Chen W.-M."/>
            <person name="Chiang Y.-R."/>
            <person name="Tang S.-L."/>
        </authorList>
    </citation>
    <scope>NUCLEOTIDE SEQUENCE [LARGE SCALE GENOMIC DNA]</scope>
    <source>
        <strain evidence="1 2">CL-33</strain>
    </source>
</reference>
<dbReference type="OrthoDB" id="6415307at2"/>
<dbReference type="InterPro" id="IPR038627">
    <property type="entry name" value="YebG-like_sf"/>
</dbReference>
<evidence type="ECO:0000313" key="1">
    <source>
        <dbReference type="EMBL" id="AMO55859.1"/>
    </source>
</evidence>
<protein>
    <recommendedName>
        <fullName evidence="3">YebG family protein</fullName>
    </recommendedName>
</protein>
<dbReference type="AlphaFoldDB" id="A0A142BAT3"/>
<organism evidence="1 2">
    <name type="scientific">Endozoicomonas montiporae CL-33</name>
    <dbReference type="NCBI Taxonomy" id="570277"/>
    <lineage>
        <taxon>Bacteria</taxon>
        <taxon>Pseudomonadati</taxon>
        <taxon>Pseudomonadota</taxon>
        <taxon>Gammaproteobacteria</taxon>
        <taxon>Oceanospirillales</taxon>
        <taxon>Endozoicomonadaceae</taxon>
        <taxon>Endozoicomonas</taxon>
    </lineage>
</organism>
<dbReference type="RefSeq" id="WP_034874166.1">
    <property type="nucleotide sequence ID" value="NZ_CP013251.1"/>
</dbReference>
<name>A0A142BAT3_9GAMM</name>
<dbReference type="KEGG" id="emp:EZMO1_1710"/>
<dbReference type="Proteomes" id="UP000071065">
    <property type="component" value="Chromosome"/>
</dbReference>
<dbReference type="EMBL" id="CP013251">
    <property type="protein sequence ID" value="AMO55859.1"/>
    <property type="molecule type" value="Genomic_DNA"/>
</dbReference>
<accession>A0A142BAT3</accession>
<dbReference type="Gene3D" id="1.10.10.710">
    <property type="entry name" value="PSPTO_1197 like"/>
    <property type="match status" value="1"/>
</dbReference>
<gene>
    <name evidence="1" type="ORF">EZMO1_1710</name>
</gene>
<dbReference type="PATRIC" id="fig|570277.3.peg.1842"/>
<sequence>MSITPMWRVDRDGSMFTDKKSAEEHDRMLELAANLTTLLEDHFTMDEQLAEDIGLLLSRNKDILSKAFKGKPDLVLEIGKPSDEKDPDSEAA</sequence>
<evidence type="ECO:0000313" key="2">
    <source>
        <dbReference type="Proteomes" id="UP000071065"/>
    </source>
</evidence>
<dbReference type="InterPro" id="IPR009813">
    <property type="entry name" value="Uncharacterised_YebG"/>
</dbReference>
<evidence type="ECO:0008006" key="3">
    <source>
        <dbReference type="Google" id="ProtNLM"/>
    </source>
</evidence>
<dbReference type="STRING" id="570277.EZMO1_1710"/>
<dbReference type="Pfam" id="PF07130">
    <property type="entry name" value="YebG"/>
    <property type="match status" value="1"/>
</dbReference>